<dbReference type="RefSeq" id="WP_154240542.1">
    <property type="nucleotide sequence ID" value="NZ_CALJPI010000142.1"/>
</dbReference>
<dbReference type="AlphaFoldDB" id="A0A6N7SC41"/>
<sequence length="234" mass="26991">MNSKKTILYLIGFFLCQIVLVAAVFGVQKEMAIFEIFVIISFAIGITLIGDFCIFEIIRSVMQYNEAELELKRMTELNQKNYQFYQFAVMQQKNIRYFYHDLSNHLMTLQILKEQGQEAELKIYAEKILSQYQTQLPAYQTGNVMLDILIQYYQLHEDTCTLAVKGQVPQQVDFTGLLELLHGLAEPYAGKQVTICFDPQLHLEVPAPKNAQMQECLRLLRAAVNSIEIDEVNC</sequence>
<evidence type="ECO:0000313" key="2">
    <source>
        <dbReference type="EMBL" id="MSA91200.1"/>
    </source>
</evidence>
<evidence type="ECO:0000313" key="4">
    <source>
        <dbReference type="Proteomes" id="UP000433575"/>
    </source>
</evidence>
<feature type="transmembrane region" description="Helical" evidence="1">
    <location>
        <begin position="7"/>
        <end position="27"/>
    </location>
</feature>
<gene>
    <name evidence="3" type="ORF">GKD88_17810</name>
    <name evidence="2" type="ORF">GKE08_17900</name>
</gene>
<dbReference type="OrthoDB" id="1653370at2"/>
<name>A0A6N7SC41_9FIRM</name>
<protein>
    <submittedName>
        <fullName evidence="2">Uncharacterized protein</fullName>
    </submittedName>
</protein>
<dbReference type="EMBL" id="WKPJ01000047">
    <property type="protein sequence ID" value="MSA91200.1"/>
    <property type="molecule type" value="Genomic_DNA"/>
</dbReference>
<dbReference type="Proteomes" id="UP000433575">
    <property type="component" value="Unassembled WGS sequence"/>
</dbReference>
<evidence type="ECO:0000313" key="3">
    <source>
        <dbReference type="EMBL" id="MSC34977.1"/>
    </source>
</evidence>
<feature type="transmembrane region" description="Helical" evidence="1">
    <location>
        <begin position="33"/>
        <end position="55"/>
    </location>
</feature>
<reference evidence="4 5" key="1">
    <citation type="journal article" date="2019" name="Nat. Med.">
        <title>A library of human gut bacterial isolates paired with longitudinal multiomics data enables mechanistic microbiome research.</title>
        <authorList>
            <person name="Poyet M."/>
            <person name="Groussin M."/>
            <person name="Gibbons S.M."/>
            <person name="Avila-Pacheco J."/>
            <person name="Jiang X."/>
            <person name="Kearney S.M."/>
            <person name="Perrotta A.R."/>
            <person name="Berdy B."/>
            <person name="Zhao S."/>
            <person name="Lieberman T.D."/>
            <person name="Swanson P.K."/>
            <person name="Smith M."/>
            <person name="Roesemann S."/>
            <person name="Alexander J.E."/>
            <person name="Rich S.A."/>
            <person name="Livny J."/>
            <person name="Vlamakis H."/>
            <person name="Clish C."/>
            <person name="Bullock K."/>
            <person name="Deik A."/>
            <person name="Scott J."/>
            <person name="Pierce K.A."/>
            <person name="Xavier R.J."/>
            <person name="Alm E.J."/>
        </authorList>
    </citation>
    <scope>NUCLEOTIDE SEQUENCE [LARGE SCALE GENOMIC DNA]</scope>
    <source>
        <strain evidence="2 4">BIOML-A4</strain>
        <strain evidence="3 5">BIOML-A5</strain>
    </source>
</reference>
<comment type="caution">
    <text evidence="2">The sequence shown here is derived from an EMBL/GenBank/DDBJ whole genome shotgun (WGS) entry which is preliminary data.</text>
</comment>
<dbReference type="Proteomes" id="UP000480929">
    <property type="component" value="Unassembled WGS sequence"/>
</dbReference>
<keyword evidence="1" id="KW-1133">Transmembrane helix</keyword>
<evidence type="ECO:0000256" key="1">
    <source>
        <dbReference type="SAM" id="Phobius"/>
    </source>
</evidence>
<proteinExistence type="predicted"/>
<keyword evidence="1" id="KW-0472">Membrane</keyword>
<accession>A0A6N7SC41</accession>
<dbReference type="EMBL" id="WKPI01000050">
    <property type="protein sequence ID" value="MSC34977.1"/>
    <property type="molecule type" value="Genomic_DNA"/>
</dbReference>
<keyword evidence="5" id="KW-1185">Reference proteome</keyword>
<keyword evidence="1" id="KW-0812">Transmembrane</keyword>
<organism evidence="2 4">
    <name type="scientific">Holdemania massiliensis</name>
    <dbReference type="NCBI Taxonomy" id="1468449"/>
    <lineage>
        <taxon>Bacteria</taxon>
        <taxon>Bacillati</taxon>
        <taxon>Bacillota</taxon>
        <taxon>Erysipelotrichia</taxon>
        <taxon>Erysipelotrichales</taxon>
        <taxon>Erysipelotrichaceae</taxon>
        <taxon>Holdemania</taxon>
    </lineage>
</organism>
<evidence type="ECO:0000313" key="5">
    <source>
        <dbReference type="Proteomes" id="UP000480929"/>
    </source>
</evidence>